<dbReference type="AlphaFoldDB" id="A0A154BTK5"/>
<reference evidence="1 2" key="1">
    <citation type="submission" date="2016-02" db="EMBL/GenBank/DDBJ databases">
        <title>Anaerosporomusa subterraneum gen. nov., sp. nov., a spore-forming obligate anaerobe isolated from saprolite.</title>
        <authorList>
            <person name="Choi J.K."/>
            <person name="Shah M."/>
            <person name="Yee N."/>
        </authorList>
    </citation>
    <scope>NUCLEOTIDE SEQUENCE [LARGE SCALE GENOMIC DNA]</scope>
    <source>
        <strain evidence="1 2">RU4</strain>
    </source>
</reference>
<sequence length="168" mass="18658">MNIDVFRIKKDVSAVQMYHFSVSSLSTGTVTYADLDISGKILNDGAILEVTGQILGEARFVCGRCLEPYLAKVEIPFQANFKEGLPESDQEADMSWFQGDSIDIAETVRESLILAEPFKQVCRQECRGLCPICGKNLNMEICTCTTETINPKFAVLQKLLEPKNPTQS</sequence>
<dbReference type="RefSeq" id="WP_066239507.1">
    <property type="nucleotide sequence ID" value="NZ_LSGP01000013.1"/>
</dbReference>
<dbReference type="InterPro" id="IPR003772">
    <property type="entry name" value="YceD"/>
</dbReference>
<dbReference type="STRING" id="1794912.AXX12_04220"/>
<evidence type="ECO:0000313" key="1">
    <source>
        <dbReference type="EMBL" id="KYZ77343.1"/>
    </source>
</evidence>
<keyword evidence="2" id="KW-1185">Reference proteome</keyword>
<proteinExistence type="predicted"/>
<dbReference type="EMBL" id="LSGP01000013">
    <property type="protein sequence ID" value="KYZ77343.1"/>
    <property type="molecule type" value="Genomic_DNA"/>
</dbReference>
<dbReference type="OrthoDB" id="9790372at2"/>
<name>A0A154BTK5_ANASB</name>
<dbReference type="PANTHER" id="PTHR34374">
    <property type="entry name" value="LARGE RIBOSOMAL RNA SUBUNIT ACCUMULATION PROTEIN YCED HOMOLOG 1, CHLOROPLASTIC"/>
    <property type="match status" value="1"/>
</dbReference>
<accession>A0A154BTK5</accession>
<protein>
    <recommendedName>
        <fullName evidence="3">DUF177 domain-containing protein</fullName>
    </recommendedName>
</protein>
<dbReference type="Pfam" id="PF02620">
    <property type="entry name" value="YceD"/>
    <property type="match status" value="1"/>
</dbReference>
<gene>
    <name evidence="1" type="ORF">AXX12_04220</name>
</gene>
<organism evidence="1 2">
    <name type="scientific">Anaerosporomusa subterranea</name>
    <dbReference type="NCBI Taxonomy" id="1794912"/>
    <lineage>
        <taxon>Bacteria</taxon>
        <taxon>Bacillati</taxon>
        <taxon>Bacillota</taxon>
        <taxon>Negativicutes</taxon>
        <taxon>Acetonemataceae</taxon>
        <taxon>Anaerosporomusa</taxon>
    </lineage>
</organism>
<dbReference type="PANTHER" id="PTHR34374:SF1">
    <property type="entry name" value="LARGE RIBOSOMAL RNA SUBUNIT ACCUMULATION PROTEIN YCED HOMOLOG 1, CHLOROPLASTIC"/>
    <property type="match status" value="1"/>
</dbReference>
<dbReference type="Proteomes" id="UP000076268">
    <property type="component" value="Unassembled WGS sequence"/>
</dbReference>
<evidence type="ECO:0000313" key="2">
    <source>
        <dbReference type="Proteomes" id="UP000076268"/>
    </source>
</evidence>
<evidence type="ECO:0008006" key="3">
    <source>
        <dbReference type="Google" id="ProtNLM"/>
    </source>
</evidence>
<comment type="caution">
    <text evidence="1">The sequence shown here is derived from an EMBL/GenBank/DDBJ whole genome shotgun (WGS) entry which is preliminary data.</text>
</comment>